<keyword evidence="3" id="KW-1185">Reference proteome</keyword>
<dbReference type="PANTHER" id="PTHR21666">
    <property type="entry name" value="PEPTIDASE-RELATED"/>
    <property type="match status" value="1"/>
</dbReference>
<evidence type="ECO:0000259" key="1">
    <source>
        <dbReference type="Pfam" id="PF01551"/>
    </source>
</evidence>
<feature type="domain" description="M23ase beta-sheet core" evidence="1">
    <location>
        <begin position="74"/>
        <end position="168"/>
    </location>
</feature>
<evidence type="ECO:0000313" key="2">
    <source>
        <dbReference type="EMBL" id="WVX83774.1"/>
    </source>
</evidence>
<dbReference type="Pfam" id="PF01551">
    <property type="entry name" value="Peptidase_M23"/>
    <property type="match status" value="1"/>
</dbReference>
<dbReference type="InterPro" id="IPR011055">
    <property type="entry name" value="Dup_hybrid_motif"/>
</dbReference>
<dbReference type="Gene3D" id="2.70.70.10">
    <property type="entry name" value="Glucose Permease (Domain IIA)"/>
    <property type="match status" value="1"/>
</dbReference>
<name>A0ABZ2CJ43_9BACI</name>
<dbReference type="SUPFAM" id="SSF51261">
    <property type="entry name" value="Duplicated hybrid motif"/>
    <property type="match status" value="1"/>
</dbReference>
<protein>
    <submittedName>
        <fullName evidence="2">Peptidoglycan DD-metalloendopeptidase family protein</fullName>
    </submittedName>
</protein>
<gene>
    <name evidence="2" type="ORF">R4Z09_12700</name>
</gene>
<proteinExistence type="predicted"/>
<accession>A0ABZ2CJ43</accession>
<dbReference type="EMBL" id="CP137640">
    <property type="protein sequence ID" value="WVX83774.1"/>
    <property type="molecule type" value="Genomic_DNA"/>
</dbReference>
<reference evidence="2 3" key="1">
    <citation type="submission" date="2023-10" db="EMBL/GenBank/DDBJ databases">
        <title>Niallia locisalis sp.nov. isolated from a salt pond sample.</title>
        <authorList>
            <person name="Li X.-J."/>
            <person name="Dong L."/>
        </authorList>
    </citation>
    <scope>NUCLEOTIDE SEQUENCE [LARGE SCALE GENOMIC DNA]</scope>
    <source>
        <strain evidence="2 3">DSM 29761</strain>
    </source>
</reference>
<dbReference type="CDD" id="cd12797">
    <property type="entry name" value="M23_peptidase"/>
    <property type="match status" value="1"/>
</dbReference>
<dbReference type="PANTHER" id="PTHR21666:SF270">
    <property type="entry name" value="MUREIN HYDROLASE ACTIVATOR ENVC"/>
    <property type="match status" value="1"/>
</dbReference>
<dbReference type="InterPro" id="IPR016047">
    <property type="entry name" value="M23ase_b-sheet_dom"/>
</dbReference>
<dbReference type="RefSeq" id="WP_338452646.1">
    <property type="nucleotide sequence ID" value="NZ_CP137640.1"/>
</dbReference>
<evidence type="ECO:0000313" key="3">
    <source>
        <dbReference type="Proteomes" id="UP001357223"/>
    </source>
</evidence>
<dbReference type="Proteomes" id="UP001357223">
    <property type="component" value="Chromosome"/>
</dbReference>
<sequence>MGTLINGNDNIPYSICSNPNNCSNDSLAPFHVYQGSPLRGLLNSHRPLKDCGPNHLGAKDLATWYRSPNGQQIITTSIGTPVYAAEAGTILQLSFGWDHCGCNNPNCRDSNFVGIRSDTPDKSITHYVHVSPLPGLKIGDHIMIGQQIGTVDISGDSCGPHVHMARYNQNGIPTCNWVIDITQIPTHSWWNTVFGMQYHPYPYHPHR</sequence>
<dbReference type="InterPro" id="IPR050570">
    <property type="entry name" value="Cell_wall_metabolism_enzyme"/>
</dbReference>
<organism evidence="2 3">
    <name type="scientific">Niallia oryzisoli</name>
    <dbReference type="NCBI Taxonomy" id="1737571"/>
    <lineage>
        <taxon>Bacteria</taxon>
        <taxon>Bacillati</taxon>
        <taxon>Bacillota</taxon>
        <taxon>Bacilli</taxon>
        <taxon>Bacillales</taxon>
        <taxon>Bacillaceae</taxon>
        <taxon>Niallia</taxon>
    </lineage>
</organism>